<keyword evidence="2" id="KW-1185">Reference proteome</keyword>
<accession>A0AAV1B0J3</accession>
<proteinExistence type="predicted"/>
<organism evidence="1 2">
    <name type="scientific">Vicia faba</name>
    <name type="common">Broad bean</name>
    <name type="synonym">Faba vulgaris</name>
    <dbReference type="NCBI Taxonomy" id="3906"/>
    <lineage>
        <taxon>Eukaryota</taxon>
        <taxon>Viridiplantae</taxon>
        <taxon>Streptophyta</taxon>
        <taxon>Embryophyta</taxon>
        <taxon>Tracheophyta</taxon>
        <taxon>Spermatophyta</taxon>
        <taxon>Magnoliopsida</taxon>
        <taxon>eudicotyledons</taxon>
        <taxon>Gunneridae</taxon>
        <taxon>Pentapetalae</taxon>
        <taxon>rosids</taxon>
        <taxon>fabids</taxon>
        <taxon>Fabales</taxon>
        <taxon>Fabaceae</taxon>
        <taxon>Papilionoideae</taxon>
        <taxon>50 kb inversion clade</taxon>
        <taxon>NPAAA clade</taxon>
        <taxon>Hologalegina</taxon>
        <taxon>IRL clade</taxon>
        <taxon>Fabeae</taxon>
        <taxon>Vicia</taxon>
    </lineage>
</organism>
<dbReference type="EMBL" id="OX451741">
    <property type="protein sequence ID" value="CAI8616171.1"/>
    <property type="molecule type" value="Genomic_DNA"/>
</dbReference>
<dbReference type="PANTHER" id="PTHR46226:SF5">
    <property type="entry name" value="PHOSPHATIDYLINOSITOL_PHOSPHATIDYLCHOLINE TRANSFER PROTEIN SFH2"/>
    <property type="match status" value="1"/>
</dbReference>
<evidence type="ECO:0000313" key="2">
    <source>
        <dbReference type="Proteomes" id="UP001157006"/>
    </source>
</evidence>
<protein>
    <submittedName>
        <fullName evidence="1">Uncharacterized protein</fullName>
    </submittedName>
</protein>
<sequence length="103" mass="11754">MYYPSLSHFCRTEGFGSSKNLEGGSGNVYSLDHSFHQQLHNYVKQQAKLCEDVTPIKQGSFHMVFPEPQDVDTRISKIMKSEFDSLTLNGDKERLNKSTETHV</sequence>
<dbReference type="PANTHER" id="PTHR46226">
    <property type="entry name" value="CRAL-TRIO DOMAIN-CONTAINING PROTEIN"/>
    <property type="match status" value="1"/>
</dbReference>
<gene>
    <name evidence="1" type="ORF">VFH_VI016360</name>
</gene>
<dbReference type="AlphaFoldDB" id="A0AAV1B0J3"/>
<name>A0AAV1B0J3_VICFA</name>
<evidence type="ECO:0000313" key="1">
    <source>
        <dbReference type="EMBL" id="CAI8616171.1"/>
    </source>
</evidence>
<dbReference type="Proteomes" id="UP001157006">
    <property type="component" value="Chromosome 6"/>
</dbReference>
<reference evidence="1 2" key="1">
    <citation type="submission" date="2023-01" db="EMBL/GenBank/DDBJ databases">
        <authorList>
            <person name="Kreplak J."/>
        </authorList>
    </citation>
    <scope>NUCLEOTIDE SEQUENCE [LARGE SCALE GENOMIC DNA]</scope>
</reference>